<feature type="region of interest" description="Disordered" evidence="4">
    <location>
        <begin position="143"/>
        <end position="171"/>
    </location>
</feature>
<keyword evidence="2" id="KW-1015">Disulfide bond</keyword>
<dbReference type="PANTHER" id="PTHR32444:SF63">
    <property type="entry name" value="G-TYPE LECTIN S-RECEPTOR-LIKE SERINE_THREONINE-PROTEIN KINASE RKS1"/>
    <property type="match status" value="1"/>
</dbReference>
<dbReference type="OrthoDB" id="1936886at2759"/>
<accession>A0A6A1UHA0</accession>
<comment type="caution">
    <text evidence="7">The sequence shown here is derived from an EMBL/GenBank/DDBJ whole genome shotgun (WGS) entry which is preliminary data.</text>
</comment>
<dbReference type="InterPro" id="IPR001480">
    <property type="entry name" value="Bulb-type_lectin_dom"/>
</dbReference>
<dbReference type="SMART" id="SM00108">
    <property type="entry name" value="B_lectin"/>
    <property type="match status" value="1"/>
</dbReference>
<protein>
    <recommendedName>
        <fullName evidence="6">Bulb-type lectin domain-containing protein</fullName>
    </recommendedName>
</protein>
<evidence type="ECO:0000256" key="1">
    <source>
        <dbReference type="ARBA" id="ARBA00022729"/>
    </source>
</evidence>
<evidence type="ECO:0000256" key="3">
    <source>
        <dbReference type="ARBA" id="ARBA00023180"/>
    </source>
</evidence>
<dbReference type="Gene3D" id="2.90.10.10">
    <property type="entry name" value="Bulb-type lectin domain"/>
    <property type="match status" value="1"/>
</dbReference>
<organism evidence="7 8">
    <name type="scientific">Morella rubra</name>
    <name type="common">Chinese bayberry</name>
    <dbReference type="NCBI Taxonomy" id="262757"/>
    <lineage>
        <taxon>Eukaryota</taxon>
        <taxon>Viridiplantae</taxon>
        <taxon>Streptophyta</taxon>
        <taxon>Embryophyta</taxon>
        <taxon>Tracheophyta</taxon>
        <taxon>Spermatophyta</taxon>
        <taxon>Magnoliopsida</taxon>
        <taxon>eudicotyledons</taxon>
        <taxon>Gunneridae</taxon>
        <taxon>Pentapetalae</taxon>
        <taxon>rosids</taxon>
        <taxon>fabids</taxon>
        <taxon>Fagales</taxon>
        <taxon>Myricaceae</taxon>
        <taxon>Morella</taxon>
    </lineage>
</organism>
<proteinExistence type="predicted"/>
<dbReference type="AlphaFoldDB" id="A0A6A1UHA0"/>
<evidence type="ECO:0000313" key="8">
    <source>
        <dbReference type="Proteomes" id="UP000516437"/>
    </source>
</evidence>
<evidence type="ECO:0000313" key="7">
    <source>
        <dbReference type="EMBL" id="KAB1199626.1"/>
    </source>
</evidence>
<name>A0A6A1UHA0_9ROSI</name>
<dbReference type="FunFam" id="2.90.10.10:FF:000029">
    <property type="entry name" value="G-type lectin S-receptor-like serine/threonine-protein kinase"/>
    <property type="match status" value="1"/>
</dbReference>
<dbReference type="CDD" id="cd00028">
    <property type="entry name" value="B_lectin"/>
    <property type="match status" value="1"/>
</dbReference>
<keyword evidence="3" id="KW-0325">Glycoprotein</keyword>
<feature type="chain" id="PRO_5025439851" description="Bulb-type lectin domain-containing protein" evidence="5">
    <location>
        <begin position="25"/>
        <end position="253"/>
    </location>
</feature>
<feature type="signal peptide" evidence="5">
    <location>
        <begin position="1"/>
        <end position="24"/>
    </location>
</feature>
<dbReference type="Pfam" id="PF01453">
    <property type="entry name" value="B_lectin"/>
    <property type="match status" value="1"/>
</dbReference>
<keyword evidence="1 5" id="KW-0732">Signal</keyword>
<dbReference type="InterPro" id="IPR036426">
    <property type="entry name" value="Bulb-type_lectin_dom_sf"/>
</dbReference>
<feature type="domain" description="Bulb-type lectin" evidence="6">
    <location>
        <begin position="24"/>
        <end position="149"/>
    </location>
</feature>
<dbReference type="Proteomes" id="UP000516437">
    <property type="component" value="Unassembled WGS sequence"/>
</dbReference>
<evidence type="ECO:0000259" key="6">
    <source>
        <dbReference type="PROSITE" id="PS50927"/>
    </source>
</evidence>
<dbReference type="PROSITE" id="PS50927">
    <property type="entry name" value="BULB_LECTIN"/>
    <property type="match status" value="1"/>
</dbReference>
<sequence>MCSAKELFTSLLLLSLLFCYSVSTDTVTPNQPIKDGEILVSTNKTFALGFFSPPNSSHRFVGIWYYPLPDTERTVVWVANRDNPLNDTSGVLSINGQGNLVLNCKNGSIPFWSTNASVSSMNNSMARLLDSGNLVLNIHGDERREDGAQHPSLRSATPISNYGRQRTRRPSESFLRNCSATKNTFLQDSTSLSTPTEMGIADPTFSSLESSESSTRGKFKNSHTRCDQIRFSRERDGFFVGERNILECVLFSA</sequence>
<dbReference type="EMBL" id="RXIC02000446">
    <property type="protein sequence ID" value="KAB1199626.1"/>
    <property type="molecule type" value="Genomic_DNA"/>
</dbReference>
<reference evidence="7 8" key="1">
    <citation type="journal article" date="2019" name="Plant Biotechnol. J.">
        <title>The red bayberry genome and genetic basis of sex determination.</title>
        <authorList>
            <person name="Jia H.M."/>
            <person name="Jia H.J."/>
            <person name="Cai Q.L."/>
            <person name="Wang Y."/>
            <person name="Zhao H.B."/>
            <person name="Yang W.F."/>
            <person name="Wang G.Y."/>
            <person name="Li Y.H."/>
            <person name="Zhan D.L."/>
            <person name="Shen Y.T."/>
            <person name="Niu Q.F."/>
            <person name="Chang L."/>
            <person name="Qiu J."/>
            <person name="Zhao L."/>
            <person name="Xie H.B."/>
            <person name="Fu W.Y."/>
            <person name="Jin J."/>
            <person name="Li X.W."/>
            <person name="Jiao Y."/>
            <person name="Zhou C.C."/>
            <person name="Tu T."/>
            <person name="Chai C.Y."/>
            <person name="Gao J.L."/>
            <person name="Fan L.J."/>
            <person name="van de Weg E."/>
            <person name="Wang J.Y."/>
            <person name="Gao Z.S."/>
        </authorList>
    </citation>
    <scope>NUCLEOTIDE SEQUENCE [LARGE SCALE GENOMIC DNA]</scope>
    <source>
        <tissue evidence="7">Leaves</tissue>
    </source>
</reference>
<dbReference type="PANTHER" id="PTHR32444">
    <property type="entry name" value="BULB-TYPE LECTIN DOMAIN-CONTAINING PROTEIN"/>
    <property type="match status" value="1"/>
</dbReference>
<evidence type="ECO:0000256" key="2">
    <source>
        <dbReference type="ARBA" id="ARBA00023157"/>
    </source>
</evidence>
<gene>
    <name evidence="7" type="ORF">CJ030_MR0G019233</name>
</gene>
<evidence type="ECO:0000256" key="5">
    <source>
        <dbReference type="SAM" id="SignalP"/>
    </source>
</evidence>
<feature type="region of interest" description="Disordered" evidence="4">
    <location>
        <begin position="189"/>
        <end position="223"/>
    </location>
</feature>
<keyword evidence="8" id="KW-1185">Reference proteome</keyword>
<dbReference type="SUPFAM" id="SSF51110">
    <property type="entry name" value="alpha-D-mannose-specific plant lectins"/>
    <property type="match status" value="1"/>
</dbReference>
<feature type="compositionally biased region" description="Polar residues" evidence="4">
    <location>
        <begin position="152"/>
        <end position="164"/>
    </location>
</feature>
<evidence type="ECO:0000256" key="4">
    <source>
        <dbReference type="SAM" id="MobiDB-lite"/>
    </source>
</evidence>